<proteinExistence type="predicted"/>
<dbReference type="Pfam" id="PF00620">
    <property type="entry name" value="RhoGAP"/>
    <property type="match status" value="1"/>
</dbReference>
<evidence type="ECO:0000313" key="3">
    <source>
        <dbReference type="RefSeq" id="XP_019642257.1"/>
    </source>
</evidence>
<dbReference type="PANTHER" id="PTHR15670">
    <property type="entry name" value="RHO GTPASE ACTIVATING PROTEIN 11A"/>
    <property type="match status" value="1"/>
</dbReference>
<dbReference type="AlphaFoldDB" id="A0A6P5AG92"/>
<name>A0A6P5AG92_BRABE</name>
<dbReference type="PANTHER" id="PTHR15670:SF4">
    <property type="entry name" value="RHO GTPASE-ACTIVATING PROTEIN 11A"/>
    <property type="match status" value="1"/>
</dbReference>
<dbReference type="GO" id="GO:0005096">
    <property type="term" value="F:GTPase activator activity"/>
    <property type="evidence" value="ECO:0007669"/>
    <property type="project" value="TreeGrafter"/>
</dbReference>
<dbReference type="GeneID" id="109483663"/>
<dbReference type="SMART" id="SM00324">
    <property type="entry name" value="RhoGAP"/>
    <property type="match status" value="1"/>
</dbReference>
<dbReference type="InterPro" id="IPR008936">
    <property type="entry name" value="Rho_GTPase_activation_prot"/>
</dbReference>
<dbReference type="Proteomes" id="UP000515135">
    <property type="component" value="Unplaced"/>
</dbReference>
<dbReference type="GO" id="GO:0007165">
    <property type="term" value="P:signal transduction"/>
    <property type="evidence" value="ECO:0007669"/>
    <property type="project" value="InterPro"/>
</dbReference>
<protein>
    <submittedName>
        <fullName evidence="3">Rho GTPase-activating protein 11B-like</fullName>
    </submittedName>
</protein>
<organism evidence="2 3">
    <name type="scientific">Branchiostoma belcheri</name>
    <name type="common">Amphioxus</name>
    <dbReference type="NCBI Taxonomy" id="7741"/>
    <lineage>
        <taxon>Eukaryota</taxon>
        <taxon>Metazoa</taxon>
        <taxon>Chordata</taxon>
        <taxon>Cephalochordata</taxon>
        <taxon>Leptocardii</taxon>
        <taxon>Amphioxiformes</taxon>
        <taxon>Branchiostomatidae</taxon>
        <taxon>Branchiostoma</taxon>
    </lineage>
</organism>
<keyword evidence="2" id="KW-1185">Reference proteome</keyword>
<dbReference type="RefSeq" id="XP_019642257.1">
    <property type="nucleotide sequence ID" value="XM_019786698.1"/>
</dbReference>
<sequence>MKFLSELDDDRFARVVIAQDLKEFGIKVPKIKKSSKSQDKNHSPGVGVFGRRLTNLPTVPVSTPAGTYQVPTFLVTTVNFLEEHIETEGIFRKSGSHARQKDLKIKLDEGGEFGEASVLDVANLFKQFFRELPDPLFTHRLHSCLLKAQEIQQDRDRILALLSVCAMLPTLHLNTLQYTMSFLARLAARADSNKMDENNLALTSAPTSC</sequence>
<reference evidence="3" key="1">
    <citation type="submission" date="2025-08" db="UniProtKB">
        <authorList>
            <consortium name="RefSeq"/>
        </authorList>
    </citation>
    <scope>IDENTIFICATION</scope>
    <source>
        <tissue evidence="3">Gonad</tissue>
    </source>
</reference>
<accession>A0A6P5AG92</accession>
<dbReference type="OrthoDB" id="410651at2759"/>
<dbReference type="SUPFAM" id="SSF48350">
    <property type="entry name" value="GTPase activation domain, GAP"/>
    <property type="match status" value="1"/>
</dbReference>
<dbReference type="Gene3D" id="1.10.555.10">
    <property type="entry name" value="Rho GTPase activation protein"/>
    <property type="match status" value="1"/>
</dbReference>
<dbReference type="InterPro" id="IPR042869">
    <property type="entry name" value="ARHGAP11A/B"/>
</dbReference>
<gene>
    <name evidence="3" type="primary">LOC109483663</name>
</gene>
<dbReference type="PROSITE" id="PS50238">
    <property type="entry name" value="RHOGAP"/>
    <property type="match status" value="1"/>
</dbReference>
<feature type="domain" description="Rho-GAP" evidence="1">
    <location>
        <begin position="54"/>
        <end position="209"/>
    </location>
</feature>
<evidence type="ECO:0000259" key="1">
    <source>
        <dbReference type="PROSITE" id="PS50238"/>
    </source>
</evidence>
<dbReference type="InterPro" id="IPR000198">
    <property type="entry name" value="RhoGAP_dom"/>
</dbReference>
<dbReference type="KEGG" id="bbel:109483663"/>
<evidence type="ECO:0000313" key="2">
    <source>
        <dbReference type="Proteomes" id="UP000515135"/>
    </source>
</evidence>